<evidence type="ECO:0000313" key="1">
    <source>
        <dbReference type="EMBL" id="REE80310.1"/>
    </source>
</evidence>
<protein>
    <submittedName>
        <fullName evidence="1">Uncharacterized protein</fullName>
    </submittedName>
</protein>
<dbReference type="AlphaFoldDB" id="A0A3D9RKA1"/>
<reference evidence="1 2" key="1">
    <citation type="submission" date="2018-08" db="EMBL/GenBank/DDBJ databases">
        <title>Genomic Encyclopedia of Type Strains, Phase III (KMG-III): the genomes of soil and plant-associated and newly described type strains.</title>
        <authorList>
            <person name="Whitman W."/>
        </authorList>
    </citation>
    <scope>NUCLEOTIDE SEQUENCE [LARGE SCALE GENOMIC DNA]</scope>
    <source>
        <strain evidence="1 2">325-5</strain>
    </source>
</reference>
<organism evidence="1 2">
    <name type="scientific">Lutibacter oceani</name>
    <dbReference type="NCBI Taxonomy" id="1853311"/>
    <lineage>
        <taxon>Bacteria</taxon>
        <taxon>Pseudomonadati</taxon>
        <taxon>Bacteroidota</taxon>
        <taxon>Flavobacteriia</taxon>
        <taxon>Flavobacteriales</taxon>
        <taxon>Flavobacteriaceae</taxon>
        <taxon>Lutibacter</taxon>
    </lineage>
</organism>
<sequence length="82" mass="9638">MRKVRINKQLKCDATYHIDECMEFREQIIKEIKPLIMANVNGFQIGLCDNDKFIELLNNEIKQAELCLDGKPNKFIDFMLCT</sequence>
<accession>A0A3D9RKA1</accession>
<comment type="caution">
    <text evidence="1">The sequence shown here is derived from an EMBL/GenBank/DDBJ whole genome shotgun (WGS) entry which is preliminary data.</text>
</comment>
<dbReference type="EMBL" id="QTTQ01000011">
    <property type="protein sequence ID" value="REE80310.1"/>
    <property type="molecule type" value="Genomic_DNA"/>
</dbReference>
<proteinExistence type="predicted"/>
<name>A0A3D9RKA1_9FLAO</name>
<evidence type="ECO:0000313" key="2">
    <source>
        <dbReference type="Proteomes" id="UP000256429"/>
    </source>
</evidence>
<dbReference type="RefSeq" id="WP_162880012.1">
    <property type="nucleotide sequence ID" value="NZ_QUOZ01000003.1"/>
</dbReference>
<keyword evidence="2" id="KW-1185">Reference proteome</keyword>
<gene>
    <name evidence="1" type="ORF">BX611_1952</name>
</gene>
<dbReference type="Proteomes" id="UP000256429">
    <property type="component" value="Unassembled WGS sequence"/>
</dbReference>